<comment type="caution">
    <text evidence="1">The sequence shown here is derived from an EMBL/GenBank/DDBJ whole genome shotgun (WGS) entry which is preliminary data.</text>
</comment>
<dbReference type="EMBL" id="JAHLDV010000041">
    <property type="protein sequence ID" value="MBU3160961.1"/>
    <property type="molecule type" value="Genomic_DNA"/>
</dbReference>
<evidence type="ECO:0000313" key="1">
    <source>
        <dbReference type="EMBL" id="MBU3160961.1"/>
    </source>
</evidence>
<name>A0ABS6BVK4_9CLOT</name>
<evidence type="ECO:0000313" key="2">
    <source>
        <dbReference type="Proteomes" id="UP000776252"/>
    </source>
</evidence>
<dbReference type="RefSeq" id="WP_216150517.1">
    <property type="nucleotide sequence ID" value="NZ_JAHLDV010000041.1"/>
</dbReference>
<keyword evidence="2" id="KW-1185">Reference proteome</keyword>
<organism evidence="1 2">
    <name type="scientific">Clostridium frigoris</name>
    <dbReference type="NCBI Taxonomy" id="205327"/>
    <lineage>
        <taxon>Bacteria</taxon>
        <taxon>Bacillati</taxon>
        <taxon>Bacillota</taxon>
        <taxon>Clostridia</taxon>
        <taxon>Eubacteriales</taxon>
        <taxon>Clostridiaceae</taxon>
        <taxon>Clostridium</taxon>
    </lineage>
</organism>
<dbReference type="Proteomes" id="UP000776252">
    <property type="component" value="Unassembled WGS sequence"/>
</dbReference>
<sequence>MDGEKPSGTTHEGASNQLASLVTSKVITQVQANTINTKIQAAMKSMQGSN</sequence>
<proteinExistence type="predicted"/>
<accession>A0ABS6BVK4</accession>
<protein>
    <submittedName>
        <fullName evidence="1">Uncharacterized protein</fullName>
    </submittedName>
</protein>
<gene>
    <name evidence="1" type="ORF">KPL37_14555</name>
</gene>
<reference evidence="1 2" key="1">
    <citation type="submission" date="2021-06" db="EMBL/GenBank/DDBJ databases">
        <title>Clostridia strains as spoilage organisms.</title>
        <authorList>
            <person name="Wambui J."/>
            <person name="Stephan R."/>
            <person name="Stevens M.J.A."/>
        </authorList>
    </citation>
    <scope>NUCLEOTIDE SEQUENCE [LARGE SCALE GENOMIC DNA]</scope>
    <source>
        <strain evidence="1 2">DSM 14204</strain>
    </source>
</reference>